<organism evidence="1 2">
    <name type="scientific">Kribbella yunnanensis</name>
    <dbReference type="NCBI Taxonomy" id="190194"/>
    <lineage>
        <taxon>Bacteria</taxon>
        <taxon>Bacillati</taxon>
        <taxon>Actinomycetota</taxon>
        <taxon>Actinomycetes</taxon>
        <taxon>Propionibacteriales</taxon>
        <taxon>Kribbellaceae</taxon>
        <taxon>Kribbella</taxon>
    </lineage>
</organism>
<comment type="caution">
    <text evidence="1">The sequence shown here is derived from an EMBL/GenBank/DDBJ whole genome shotgun (WGS) entry which is preliminary data.</text>
</comment>
<sequence>MRWTELSLSDAAGWVYEQKHWAEAGPTLVFAPVEEQLGFLAWELPDAEHMPWSGTVRFRDWEQAERYLERTSPPRSLEQVEPSSPVVERESLTVIGGTASIGPGGRVSLITGHDGAFVDVGVRPLATAVPVESRRDPREIEALAVDLLRPAGETALRVAIGYVEPSAYEEATHAPVCVVFDLVFLTPDGVPLERSTLAVPLDERLPVID</sequence>
<gene>
    <name evidence="1" type="ORF">GCM10009745_46890</name>
</gene>
<dbReference type="Proteomes" id="UP001500280">
    <property type="component" value="Unassembled WGS sequence"/>
</dbReference>
<keyword evidence="2" id="KW-1185">Reference proteome</keyword>
<protein>
    <submittedName>
        <fullName evidence="1">Uncharacterized protein</fullName>
    </submittedName>
</protein>
<accession>A0ABN2HYM9</accession>
<proteinExistence type="predicted"/>
<evidence type="ECO:0000313" key="2">
    <source>
        <dbReference type="Proteomes" id="UP001500280"/>
    </source>
</evidence>
<reference evidence="1 2" key="1">
    <citation type="journal article" date="2019" name="Int. J. Syst. Evol. Microbiol.">
        <title>The Global Catalogue of Microorganisms (GCM) 10K type strain sequencing project: providing services to taxonomists for standard genome sequencing and annotation.</title>
        <authorList>
            <consortium name="The Broad Institute Genomics Platform"/>
            <consortium name="The Broad Institute Genome Sequencing Center for Infectious Disease"/>
            <person name="Wu L."/>
            <person name="Ma J."/>
        </authorList>
    </citation>
    <scope>NUCLEOTIDE SEQUENCE [LARGE SCALE GENOMIC DNA]</scope>
    <source>
        <strain evidence="1 2">JCM 14307</strain>
    </source>
</reference>
<evidence type="ECO:0000313" key="1">
    <source>
        <dbReference type="EMBL" id="GAA1695686.1"/>
    </source>
</evidence>
<dbReference type="RefSeq" id="WP_344155724.1">
    <property type="nucleotide sequence ID" value="NZ_BAAANF010000016.1"/>
</dbReference>
<dbReference type="EMBL" id="BAAANF010000016">
    <property type="protein sequence ID" value="GAA1695686.1"/>
    <property type="molecule type" value="Genomic_DNA"/>
</dbReference>
<name>A0ABN2HYM9_9ACTN</name>